<feature type="compositionally biased region" description="Polar residues" evidence="2">
    <location>
        <begin position="251"/>
        <end position="266"/>
    </location>
</feature>
<gene>
    <name evidence="3" type="ORF">QBC47DRAFT_395573</name>
</gene>
<proteinExistence type="predicted"/>
<keyword evidence="4" id="KW-1185">Reference proteome</keyword>
<evidence type="ECO:0000313" key="3">
    <source>
        <dbReference type="EMBL" id="KAK1749648.1"/>
    </source>
</evidence>
<dbReference type="EMBL" id="MU839854">
    <property type="protein sequence ID" value="KAK1749648.1"/>
    <property type="molecule type" value="Genomic_DNA"/>
</dbReference>
<protein>
    <submittedName>
        <fullName evidence="3">Uncharacterized protein</fullName>
    </submittedName>
</protein>
<accession>A0AAJ0B0W9</accession>
<reference evidence="3" key="1">
    <citation type="submission" date="2023-06" db="EMBL/GenBank/DDBJ databases">
        <title>Genome-scale phylogeny and comparative genomics of the fungal order Sordariales.</title>
        <authorList>
            <consortium name="Lawrence Berkeley National Laboratory"/>
            <person name="Hensen N."/>
            <person name="Bonometti L."/>
            <person name="Westerberg I."/>
            <person name="Brannstrom I.O."/>
            <person name="Guillou S."/>
            <person name="Cros-Aarteil S."/>
            <person name="Calhoun S."/>
            <person name="Haridas S."/>
            <person name="Kuo A."/>
            <person name="Mondo S."/>
            <person name="Pangilinan J."/>
            <person name="Riley R."/>
            <person name="Labutti K."/>
            <person name="Andreopoulos B."/>
            <person name="Lipzen A."/>
            <person name="Chen C."/>
            <person name="Yanf M."/>
            <person name="Daum C."/>
            <person name="Ng V."/>
            <person name="Clum A."/>
            <person name="Steindorff A."/>
            <person name="Ohm R."/>
            <person name="Martin F."/>
            <person name="Silar P."/>
            <person name="Natvig D."/>
            <person name="Lalanne C."/>
            <person name="Gautier V."/>
            <person name="Ament-Velasquez S.L."/>
            <person name="Kruys A."/>
            <person name="Hutchinson M.I."/>
            <person name="Powell A.J."/>
            <person name="Barry K."/>
            <person name="Miller A.N."/>
            <person name="Grigoriev I.V."/>
            <person name="Debuchy R."/>
            <person name="Gladieux P."/>
            <person name="Thoren M.H."/>
            <person name="Johannesson H."/>
        </authorList>
    </citation>
    <scope>NUCLEOTIDE SEQUENCE</scope>
    <source>
        <strain evidence="3">PSN4</strain>
    </source>
</reference>
<name>A0AAJ0B0W9_9PEZI</name>
<feature type="compositionally biased region" description="Polar residues" evidence="2">
    <location>
        <begin position="157"/>
        <end position="188"/>
    </location>
</feature>
<dbReference type="AlphaFoldDB" id="A0AAJ0B0W9"/>
<evidence type="ECO:0000256" key="2">
    <source>
        <dbReference type="SAM" id="MobiDB-lite"/>
    </source>
</evidence>
<organism evidence="3 4">
    <name type="scientific">Echria macrotheca</name>
    <dbReference type="NCBI Taxonomy" id="438768"/>
    <lineage>
        <taxon>Eukaryota</taxon>
        <taxon>Fungi</taxon>
        <taxon>Dikarya</taxon>
        <taxon>Ascomycota</taxon>
        <taxon>Pezizomycotina</taxon>
        <taxon>Sordariomycetes</taxon>
        <taxon>Sordariomycetidae</taxon>
        <taxon>Sordariales</taxon>
        <taxon>Schizotheciaceae</taxon>
        <taxon>Echria</taxon>
    </lineage>
</organism>
<evidence type="ECO:0000256" key="1">
    <source>
        <dbReference type="SAM" id="Coils"/>
    </source>
</evidence>
<sequence length="426" mass="46278">MVRPRKTEAAPQQALEDVRKEQVEMWSASQFEKGSKIGAWLVKIRKQWNLADDELPLADASLHRNNPSERVLLRLASIAPFCSREVTTATLLKHVEAREGTSNAKTTPAGRATTADWDWLYAELIKKAKENARDSSSDASSTRSSPEPEDDSESTTQKNTGETPTNSNMLAPPTKSTAQKSTVDTPTKSITVAATAQSAAPARQQASANTGTGPAGSTLPTVTSVVGQRAGANPGTPQGDSETPPIAPSVTPAQATQPPPSGSETNPLKRKRSDITSLITGQVTHLKKRVATIRNSIQEMERELAELRERMEPIDKLRNELTMNLDVKKKQSEAGLSFVGELGDFLEQCSEKPGYEPWVAQELERLPALRAAATKDWEAAEAEVSSLIGLKEAAASDIQDLEGRLRQSRRYLEADMQKLAKCQTSE</sequence>
<feature type="region of interest" description="Disordered" evidence="2">
    <location>
        <begin position="130"/>
        <end position="277"/>
    </location>
</feature>
<keyword evidence="1" id="KW-0175">Coiled coil</keyword>
<feature type="coiled-coil region" evidence="1">
    <location>
        <begin position="283"/>
        <end position="317"/>
    </location>
</feature>
<evidence type="ECO:0000313" key="4">
    <source>
        <dbReference type="Proteomes" id="UP001239445"/>
    </source>
</evidence>
<comment type="caution">
    <text evidence="3">The sequence shown here is derived from an EMBL/GenBank/DDBJ whole genome shotgun (WGS) entry which is preliminary data.</text>
</comment>
<dbReference type="Proteomes" id="UP001239445">
    <property type="component" value="Unassembled WGS sequence"/>
</dbReference>
<feature type="compositionally biased region" description="Low complexity" evidence="2">
    <location>
        <begin position="189"/>
        <end position="210"/>
    </location>
</feature>